<dbReference type="Proteomes" id="UP000054279">
    <property type="component" value="Unassembled WGS sequence"/>
</dbReference>
<reference evidence="2 3" key="1">
    <citation type="submission" date="2014-06" db="EMBL/GenBank/DDBJ databases">
        <title>Evolutionary Origins and Diversification of the Mycorrhizal Mutualists.</title>
        <authorList>
            <consortium name="DOE Joint Genome Institute"/>
            <consortium name="Mycorrhizal Genomics Consortium"/>
            <person name="Kohler A."/>
            <person name="Kuo A."/>
            <person name="Nagy L.G."/>
            <person name="Floudas D."/>
            <person name="Copeland A."/>
            <person name="Barry K.W."/>
            <person name="Cichocki N."/>
            <person name="Veneault-Fourrey C."/>
            <person name="LaButti K."/>
            <person name="Lindquist E.A."/>
            <person name="Lipzen A."/>
            <person name="Lundell T."/>
            <person name="Morin E."/>
            <person name="Murat C."/>
            <person name="Riley R."/>
            <person name="Ohm R."/>
            <person name="Sun H."/>
            <person name="Tunlid A."/>
            <person name="Henrissat B."/>
            <person name="Grigoriev I.V."/>
            <person name="Hibbett D.S."/>
            <person name="Martin F."/>
        </authorList>
    </citation>
    <scope>NUCLEOTIDE SEQUENCE [LARGE SCALE GENOMIC DNA]</scope>
    <source>
        <strain evidence="2 3">SS14</strain>
    </source>
</reference>
<feature type="compositionally biased region" description="Acidic residues" evidence="1">
    <location>
        <begin position="47"/>
        <end position="61"/>
    </location>
</feature>
<evidence type="ECO:0000313" key="3">
    <source>
        <dbReference type="Proteomes" id="UP000054279"/>
    </source>
</evidence>
<sequence length="332" mass="37535">MGCISKAKRAHIQNLKNPSKPPVGIDESALQDENKESDTECLPGLDIQEESEGEEVDEDAEPEVHNDATFLAFASQMQEAQRLLEAQEHEAKALRKRPKQYLKTSEQAIEISSSEEFSEVEEVEAEVFSNVIDPTLENTNIKSQIGNSAGNGLTAQEKFKELLRAFNENDHSTQEDDALSGLCWKDFPALQNAKTQLSEKAKDKKLDVVFRARITAMVATLNFYLLPDLQFTWRQASYLAARAAGKSEKFGRNVRQWIYGFLRMGTLPLHRYCQGTTLNFHPGLFSTPTIPWELFRAETVIPHFRMETVSPHFRLDFLNNTFADFCGQRVGG</sequence>
<accession>A0A0C9VWC8</accession>
<keyword evidence="3" id="KW-1185">Reference proteome</keyword>
<feature type="region of interest" description="Disordered" evidence="1">
    <location>
        <begin position="10"/>
        <end position="62"/>
    </location>
</feature>
<protein>
    <submittedName>
        <fullName evidence="2">Uncharacterized protein</fullName>
    </submittedName>
</protein>
<dbReference type="AlphaFoldDB" id="A0A0C9VWC8"/>
<dbReference type="HOGENOM" id="CLU_872019_0_0_1"/>
<name>A0A0C9VWC8_SPHS4</name>
<proteinExistence type="predicted"/>
<gene>
    <name evidence="2" type="ORF">M422DRAFT_254069</name>
</gene>
<evidence type="ECO:0000313" key="2">
    <source>
        <dbReference type="EMBL" id="KIJ42626.1"/>
    </source>
</evidence>
<evidence type="ECO:0000256" key="1">
    <source>
        <dbReference type="SAM" id="MobiDB-lite"/>
    </source>
</evidence>
<dbReference type="OrthoDB" id="6511194at2759"/>
<organism evidence="2 3">
    <name type="scientific">Sphaerobolus stellatus (strain SS14)</name>
    <dbReference type="NCBI Taxonomy" id="990650"/>
    <lineage>
        <taxon>Eukaryota</taxon>
        <taxon>Fungi</taxon>
        <taxon>Dikarya</taxon>
        <taxon>Basidiomycota</taxon>
        <taxon>Agaricomycotina</taxon>
        <taxon>Agaricomycetes</taxon>
        <taxon>Phallomycetidae</taxon>
        <taxon>Geastrales</taxon>
        <taxon>Sphaerobolaceae</taxon>
        <taxon>Sphaerobolus</taxon>
    </lineage>
</organism>
<dbReference type="EMBL" id="KN837128">
    <property type="protein sequence ID" value="KIJ42626.1"/>
    <property type="molecule type" value="Genomic_DNA"/>
</dbReference>